<feature type="domain" description="Peptidase M20 dimerisation" evidence="6">
    <location>
        <begin position="193"/>
        <end position="334"/>
    </location>
</feature>
<evidence type="ECO:0000313" key="8">
    <source>
        <dbReference type="Proteomes" id="UP000433493"/>
    </source>
</evidence>
<gene>
    <name evidence="7" type="ORF">F8O05_03745</name>
</gene>
<dbReference type="Gene3D" id="1.10.150.900">
    <property type="match status" value="1"/>
</dbReference>
<dbReference type="PANTHER" id="PTHR43808">
    <property type="entry name" value="ACETYLORNITHINE DEACETYLASE"/>
    <property type="match status" value="1"/>
</dbReference>
<evidence type="ECO:0000256" key="2">
    <source>
        <dbReference type="ARBA" id="ARBA00006247"/>
    </source>
</evidence>
<accession>A0A7J5BE56</accession>
<sequence>MSDETTSLLQALIRNAAVNHGTPDSGNEILNVRTLEAYFGEALESPRVTTDVVEPHPGRASLIVRVAGRDASARSILLLGHIDVVPVEKAGWMHGPFSGEIVDGEVWGRGAVDMLTLTAAMAVITKRAIESEQPPLGDLIFAAVADEEAGGDFGTGWIVEHHPELLRADDVLTEQGGVLLDPSRADSGITIGIGEKGRAPRRIHVTGVPAHAAVPWGSRSAAEAASEIVLALLRNPAPPMVLPYWPEFVSALHLDSDTAEALVDPERLDAVLPELGSLAGLGHALTHMTVSPNVVRAGEKLNVIPGEATVDLDIRVLPGQTEADVDAWLRQVLEPWQDVIRISGSEFTPGNTSPTGTELYNRILEVFARHYPDAIPAVGIGPGGSDGRFLRALGANVYGFGLISKRLPLVEFRNRLHAHNERIDLESIDLTTRALAEVVLGDAGHAR</sequence>
<keyword evidence="5" id="KW-0862">Zinc</keyword>
<organism evidence="7 8">
    <name type="scientific">Gulosibacter chungangensis</name>
    <dbReference type="NCBI Taxonomy" id="979746"/>
    <lineage>
        <taxon>Bacteria</taxon>
        <taxon>Bacillati</taxon>
        <taxon>Actinomycetota</taxon>
        <taxon>Actinomycetes</taxon>
        <taxon>Micrococcales</taxon>
        <taxon>Microbacteriaceae</taxon>
        <taxon>Gulosibacter</taxon>
    </lineage>
</organism>
<protein>
    <submittedName>
        <fullName evidence="7">M20/M25/M40 family metallo-hydrolase</fullName>
    </submittedName>
</protein>
<dbReference type="GO" id="GO:0016787">
    <property type="term" value="F:hydrolase activity"/>
    <property type="evidence" value="ECO:0007669"/>
    <property type="project" value="UniProtKB-KW"/>
</dbReference>
<dbReference type="InterPro" id="IPR002933">
    <property type="entry name" value="Peptidase_M20"/>
</dbReference>
<evidence type="ECO:0000256" key="4">
    <source>
        <dbReference type="ARBA" id="ARBA00022801"/>
    </source>
</evidence>
<dbReference type="EMBL" id="WBKB01000002">
    <property type="protein sequence ID" value="KAB1643924.1"/>
    <property type="molecule type" value="Genomic_DNA"/>
</dbReference>
<dbReference type="RefSeq" id="WP_158051428.1">
    <property type="nucleotide sequence ID" value="NZ_WBKB01000002.1"/>
</dbReference>
<dbReference type="InterPro" id="IPR050072">
    <property type="entry name" value="Peptidase_M20A"/>
</dbReference>
<proteinExistence type="inferred from homology"/>
<evidence type="ECO:0000256" key="5">
    <source>
        <dbReference type="ARBA" id="ARBA00022833"/>
    </source>
</evidence>
<dbReference type="SUPFAM" id="SSF55031">
    <property type="entry name" value="Bacterial exopeptidase dimerisation domain"/>
    <property type="match status" value="1"/>
</dbReference>
<name>A0A7J5BE56_9MICO</name>
<reference evidence="7 8" key="1">
    <citation type="submission" date="2019-09" db="EMBL/GenBank/DDBJ databases">
        <title>Phylogeny of genus Pseudoclavibacter and closely related genus.</title>
        <authorList>
            <person name="Li Y."/>
        </authorList>
    </citation>
    <scope>NUCLEOTIDE SEQUENCE [LARGE SCALE GENOMIC DNA]</scope>
    <source>
        <strain evidence="7 8">KCTC 13959</strain>
    </source>
</reference>
<evidence type="ECO:0000259" key="6">
    <source>
        <dbReference type="Pfam" id="PF07687"/>
    </source>
</evidence>
<dbReference type="InterPro" id="IPR001261">
    <property type="entry name" value="ArgE/DapE_CS"/>
</dbReference>
<evidence type="ECO:0000256" key="1">
    <source>
        <dbReference type="ARBA" id="ARBA00001947"/>
    </source>
</evidence>
<dbReference type="SUPFAM" id="SSF53187">
    <property type="entry name" value="Zn-dependent exopeptidases"/>
    <property type="match status" value="1"/>
</dbReference>
<comment type="cofactor">
    <cofactor evidence="1">
        <name>Zn(2+)</name>
        <dbReference type="ChEBI" id="CHEBI:29105"/>
    </cofactor>
</comment>
<dbReference type="Proteomes" id="UP000433493">
    <property type="component" value="Unassembled WGS sequence"/>
</dbReference>
<dbReference type="Pfam" id="PF07687">
    <property type="entry name" value="M20_dimer"/>
    <property type="match status" value="1"/>
</dbReference>
<dbReference type="PANTHER" id="PTHR43808:SF8">
    <property type="entry name" value="PEPTIDASE M20 DIMERISATION DOMAIN-CONTAINING PROTEIN"/>
    <property type="match status" value="1"/>
</dbReference>
<dbReference type="InterPro" id="IPR036264">
    <property type="entry name" value="Bact_exopeptidase_dim_dom"/>
</dbReference>
<keyword evidence="4 7" id="KW-0378">Hydrolase</keyword>
<dbReference type="OrthoDB" id="7055905at2"/>
<keyword evidence="8" id="KW-1185">Reference proteome</keyword>
<dbReference type="Gene3D" id="3.30.70.360">
    <property type="match status" value="1"/>
</dbReference>
<evidence type="ECO:0000256" key="3">
    <source>
        <dbReference type="ARBA" id="ARBA00022723"/>
    </source>
</evidence>
<dbReference type="PROSITE" id="PS00758">
    <property type="entry name" value="ARGE_DAPE_CPG2_1"/>
    <property type="match status" value="1"/>
</dbReference>
<dbReference type="Gene3D" id="3.40.630.10">
    <property type="entry name" value="Zn peptidases"/>
    <property type="match status" value="1"/>
</dbReference>
<dbReference type="GO" id="GO:0046872">
    <property type="term" value="F:metal ion binding"/>
    <property type="evidence" value="ECO:0007669"/>
    <property type="project" value="UniProtKB-KW"/>
</dbReference>
<evidence type="ECO:0000313" key="7">
    <source>
        <dbReference type="EMBL" id="KAB1643924.1"/>
    </source>
</evidence>
<dbReference type="InterPro" id="IPR011650">
    <property type="entry name" value="Peptidase_M20_dimer"/>
</dbReference>
<comment type="caution">
    <text evidence="7">The sequence shown here is derived from an EMBL/GenBank/DDBJ whole genome shotgun (WGS) entry which is preliminary data.</text>
</comment>
<keyword evidence="3" id="KW-0479">Metal-binding</keyword>
<dbReference type="Pfam" id="PF01546">
    <property type="entry name" value="Peptidase_M20"/>
    <property type="match status" value="1"/>
</dbReference>
<dbReference type="AlphaFoldDB" id="A0A7J5BE56"/>
<comment type="similarity">
    <text evidence="2">Belongs to the peptidase M20A family.</text>
</comment>